<dbReference type="OrthoDB" id="9805774at2"/>
<dbReference type="SUPFAM" id="SSF47413">
    <property type="entry name" value="lambda repressor-like DNA-binding domains"/>
    <property type="match status" value="1"/>
</dbReference>
<dbReference type="PROSITE" id="PS00356">
    <property type="entry name" value="HTH_LACI_1"/>
    <property type="match status" value="1"/>
</dbReference>
<dbReference type="Proteomes" id="UP000231702">
    <property type="component" value="Unassembled WGS sequence"/>
</dbReference>
<dbReference type="Proteomes" id="UP000231655">
    <property type="component" value="Unassembled WGS sequence"/>
</dbReference>
<dbReference type="CDD" id="cd01392">
    <property type="entry name" value="HTH_LacI"/>
    <property type="match status" value="1"/>
</dbReference>
<gene>
    <name evidence="5" type="ORF">CVM39_16435</name>
    <name evidence="6" type="ORF">SAMN06297129_3099</name>
</gene>
<dbReference type="SUPFAM" id="SSF53822">
    <property type="entry name" value="Periplasmic binding protein-like I"/>
    <property type="match status" value="1"/>
</dbReference>
<keyword evidence="3" id="KW-0804">Transcription</keyword>
<keyword evidence="1" id="KW-0805">Transcription regulation</keyword>
<dbReference type="Gene3D" id="1.10.260.40">
    <property type="entry name" value="lambda repressor-like DNA-binding domains"/>
    <property type="match status" value="1"/>
</dbReference>
<evidence type="ECO:0000256" key="3">
    <source>
        <dbReference type="ARBA" id="ARBA00023163"/>
    </source>
</evidence>
<evidence type="ECO:0000313" key="7">
    <source>
        <dbReference type="Proteomes" id="UP000231655"/>
    </source>
</evidence>
<dbReference type="PANTHER" id="PTHR30146">
    <property type="entry name" value="LACI-RELATED TRANSCRIPTIONAL REPRESSOR"/>
    <property type="match status" value="1"/>
</dbReference>
<dbReference type="PROSITE" id="PS50932">
    <property type="entry name" value="HTH_LACI_2"/>
    <property type="match status" value="1"/>
</dbReference>
<evidence type="ECO:0000256" key="1">
    <source>
        <dbReference type="ARBA" id="ARBA00023015"/>
    </source>
</evidence>
<dbReference type="CDD" id="cd06307">
    <property type="entry name" value="PBP1_sugar_binding"/>
    <property type="match status" value="1"/>
</dbReference>
<dbReference type="Gene3D" id="3.40.50.2300">
    <property type="match status" value="2"/>
</dbReference>
<dbReference type="InterPro" id="IPR000843">
    <property type="entry name" value="HTH_LacI"/>
</dbReference>
<accession>A0A285J6D0</accession>
<evidence type="ECO:0000313" key="5">
    <source>
        <dbReference type="EMBL" id="PJE26916.1"/>
    </source>
</evidence>
<proteinExistence type="predicted"/>
<dbReference type="Pfam" id="PF00356">
    <property type="entry name" value="LacI"/>
    <property type="match status" value="1"/>
</dbReference>
<reference evidence="6 7" key="1">
    <citation type="submission" date="2017-09" db="EMBL/GenBank/DDBJ databases">
        <authorList>
            <person name="Ehlers B."/>
            <person name="Leendertz F.H."/>
        </authorList>
    </citation>
    <scope>NUCLEOTIDE SEQUENCE [LARGE SCALE GENOMIC DNA]</scope>
    <source>
        <strain evidence="6 7">CGMCC 1.12662</strain>
    </source>
</reference>
<dbReference type="GO" id="GO:0000976">
    <property type="term" value="F:transcription cis-regulatory region binding"/>
    <property type="evidence" value="ECO:0007669"/>
    <property type="project" value="TreeGrafter"/>
</dbReference>
<organism evidence="6 7">
    <name type="scientific">Pseudooceanicola antarcticus</name>
    <dbReference type="NCBI Taxonomy" id="1247613"/>
    <lineage>
        <taxon>Bacteria</taxon>
        <taxon>Pseudomonadati</taxon>
        <taxon>Pseudomonadota</taxon>
        <taxon>Alphaproteobacteria</taxon>
        <taxon>Rhodobacterales</taxon>
        <taxon>Paracoccaceae</taxon>
        <taxon>Pseudooceanicola</taxon>
    </lineage>
</organism>
<dbReference type="EMBL" id="OBEA01000006">
    <property type="protein sequence ID" value="SNY55762.1"/>
    <property type="molecule type" value="Genomic_DNA"/>
</dbReference>
<evidence type="ECO:0000313" key="6">
    <source>
        <dbReference type="EMBL" id="SNY55762.1"/>
    </source>
</evidence>
<dbReference type="SMART" id="SM00354">
    <property type="entry name" value="HTH_LACI"/>
    <property type="match status" value="1"/>
</dbReference>
<keyword evidence="8" id="KW-1185">Reference proteome</keyword>
<feature type="domain" description="HTH lacI-type" evidence="4">
    <location>
        <begin position="6"/>
        <end position="60"/>
    </location>
</feature>
<dbReference type="InterPro" id="IPR025997">
    <property type="entry name" value="SBP_2_dom"/>
</dbReference>
<dbReference type="InterPro" id="IPR028082">
    <property type="entry name" value="Peripla_BP_I"/>
</dbReference>
<evidence type="ECO:0000313" key="8">
    <source>
        <dbReference type="Proteomes" id="UP000231702"/>
    </source>
</evidence>
<dbReference type="GO" id="GO:0003700">
    <property type="term" value="F:DNA-binding transcription factor activity"/>
    <property type="evidence" value="ECO:0007669"/>
    <property type="project" value="TreeGrafter"/>
</dbReference>
<protein>
    <submittedName>
        <fullName evidence="6">LacI family transcriptional regulator</fullName>
    </submittedName>
</protein>
<dbReference type="InterPro" id="IPR010982">
    <property type="entry name" value="Lambda_DNA-bd_dom_sf"/>
</dbReference>
<evidence type="ECO:0000256" key="2">
    <source>
        <dbReference type="ARBA" id="ARBA00023125"/>
    </source>
</evidence>
<name>A0A285J6D0_9RHOB</name>
<dbReference type="EMBL" id="PGTD01000018">
    <property type="protein sequence ID" value="PJE26916.1"/>
    <property type="molecule type" value="Genomic_DNA"/>
</dbReference>
<dbReference type="Pfam" id="PF13407">
    <property type="entry name" value="Peripla_BP_4"/>
    <property type="match status" value="1"/>
</dbReference>
<dbReference type="RefSeq" id="WP_097146803.1">
    <property type="nucleotide sequence ID" value="NZ_OBEA01000006.1"/>
</dbReference>
<dbReference type="AlphaFoldDB" id="A0A285J6D0"/>
<dbReference type="PANTHER" id="PTHR30146:SF152">
    <property type="entry name" value="TRANSCRIPTIONAL REGULATORY PROTEIN"/>
    <property type="match status" value="1"/>
</dbReference>
<keyword evidence="2" id="KW-0238">DNA-binding</keyword>
<reference evidence="5 8" key="2">
    <citation type="journal article" date="2018" name="Int. J. Syst. Evol. Microbiol.">
        <title>Pseudooceanicola lipolyticus sp. nov., a marine alphaproteobacterium, reclassification of Oceanicola flagellatus as Pseudooceanicola flagellatus comb. nov. and emended description of the genus Pseudooceanicola.</title>
        <authorList>
            <person name="Huang M.-M."/>
            <person name="Guo L.-L."/>
            <person name="Wu Y.-H."/>
            <person name="Lai Q.-L."/>
            <person name="Shao Z.-Z."/>
            <person name="Wang C.-S."/>
            <person name="Wu M."/>
            <person name="Xu X.-W."/>
        </authorList>
    </citation>
    <scope>NUCLEOTIDE SEQUENCE [LARGE SCALE GENOMIC DNA]</scope>
    <source>
        <strain evidence="5 8">Ar-45</strain>
    </source>
</reference>
<evidence type="ECO:0000259" key="4">
    <source>
        <dbReference type="PROSITE" id="PS50932"/>
    </source>
</evidence>
<sequence>MNRRPPTLSDVARRAGVSYATADRVVNGRAGVSEKAARNVQAAIEDLGYVRNVAAANLSQQRLYRFAIVLPAGSNGFFQRMQALFAEAASRLLADRVSLQVESVEAFDPEALTSRMTALAEAPLDGVALVASDDERTAAGIAALRAREIPVVTLVSDLPGSQRNAYVGIDNVVAGRTVGRLIRMAHGGRRGRVLPVVGALSARDHAERLSGMREVLGDDFEIAPVLEGRDRHEMVETLVGLALADDPEITAIYSAGAGNAGLVRLLEALPPDAARPYVFLHELVPHSRRALEEGRIDVIIDQRPEEEVARVVEHLTLLADRRALVRTDPIVPTIFLRENLPQAQADALEAAG</sequence>